<sequence>MRVRSGATFIVFVSVALGVSMPVRSGQVVSYIGSFDLPIPADAAATRGWMDDAMIAVPDHHIIADLDVGVSLTHTNVFDLQLLLTSPSGTTVVLNMYDPFSDYFEGADYRNTVFDDEALLSIHDGEAPFEGRFRPVDPVGLAAFDGEDAFGLWRLRIYDAYYVDTGSLESFGLFITTMPDIATVPAPATLGMVLLGVGCLGWARRRF</sequence>
<dbReference type="Proteomes" id="UP001431776">
    <property type="component" value="Unassembled WGS sequence"/>
</dbReference>
<keyword evidence="1" id="KW-0645">Protease</keyword>
<dbReference type="AlphaFoldDB" id="A0AAW6U1G3"/>
<keyword evidence="3" id="KW-0472">Membrane</keyword>
<evidence type="ECO:0000259" key="4">
    <source>
        <dbReference type="PROSITE" id="PS51829"/>
    </source>
</evidence>
<reference evidence="5" key="1">
    <citation type="submission" date="2023-05" db="EMBL/GenBank/DDBJ databases">
        <title>Anaerotaeda fermentans gen. nov., sp. nov., a novel anaerobic planctomycete of the new family within the order Sedimentisphaerales isolated from Taman Peninsula, Russia.</title>
        <authorList>
            <person name="Khomyakova M.A."/>
            <person name="Merkel A.Y."/>
            <person name="Slobodkin A.I."/>
        </authorList>
    </citation>
    <scope>NUCLEOTIDE SEQUENCE</scope>
    <source>
        <strain evidence="5">M17dextr</strain>
    </source>
</reference>
<keyword evidence="3" id="KW-1133">Transmembrane helix</keyword>
<dbReference type="Gene3D" id="2.60.120.260">
    <property type="entry name" value="Galactose-binding domain-like"/>
    <property type="match status" value="1"/>
</dbReference>
<feature type="transmembrane region" description="Helical" evidence="3">
    <location>
        <begin position="184"/>
        <end position="203"/>
    </location>
</feature>
<dbReference type="GO" id="GO:0006508">
    <property type="term" value="P:proteolysis"/>
    <property type="evidence" value="ECO:0007669"/>
    <property type="project" value="UniProtKB-KW"/>
</dbReference>
<dbReference type="GO" id="GO:0004252">
    <property type="term" value="F:serine-type endopeptidase activity"/>
    <property type="evidence" value="ECO:0007669"/>
    <property type="project" value="InterPro"/>
</dbReference>
<keyword evidence="6" id="KW-1185">Reference proteome</keyword>
<dbReference type="InterPro" id="IPR002884">
    <property type="entry name" value="P_dom"/>
</dbReference>
<accession>A0AAW6U1G3</accession>
<feature type="domain" description="P/Homo B" evidence="4">
    <location>
        <begin position="20"/>
        <end position="186"/>
    </location>
</feature>
<evidence type="ECO:0000256" key="1">
    <source>
        <dbReference type="ARBA" id="ARBA00022670"/>
    </source>
</evidence>
<keyword evidence="2" id="KW-0378">Hydrolase</keyword>
<dbReference type="InterPro" id="IPR008979">
    <property type="entry name" value="Galactose-bd-like_sf"/>
</dbReference>
<dbReference type="PROSITE" id="PS51829">
    <property type="entry name" value="P_HOMO_B"/>
    <property type="match status" value="1"/>
</dbReference>
<dbReference type="Pfam" id="PF01483">
    <property type="entry name" value="P_proprotein"/>
    <property type="match status" value="1"/>
</dbReference>
<protein>
    <submittedName>
        <fullName evidence="5">Proprotein convertase P-domain-containing protein</fullName>
    </submittedName>
</protein>
<dbReference type="RefSeq" id="WP_349247244.1">
    <property type="nucleotide sequence ID" value="NZ_JASCXX010000062.1"/>
</dbReference>
<evidence type="ECO:0000256" key="3">
    <source>
        <dbReference type="SAM" id="Phobius"/>
    </source>
</evidence>
<evidence type="ECO:0000256" key="2">
    <source>
        <dbReference type="ARBA" id="ARBA00022801"/>
    </source>
</evidence>
<evidence type="ECO:0000313" key="5">
    <source>
        <dbReference type="EMBL" id="MDI6451836.1"/>
    </source>
</evidence>
<gene>
    <name evidence="5" type="ORF">QJ522_22445</name>
</gene>
<dbReference type="InterPro" id="IPR013424">
    <property type="entry name" value="Ice-binding_C"/>
</dbReference>
<organism evidence="5 6">
    <name type="scientific">Anaerobaca lacustris</name>
    <dbReference type="NCBI Taxonomy" id="3044600"/>
    <lineage>
        <taxon>Bacteria</taxon>
        <taxon>Pseudomonadati</taxon>
        <taxon>Planctomycetota</taxon>
        <taxon>Phycisphaerae</taxon>
        <taxon>Sedimentisphaerales</taxon>
        <taxon>Anaerobacaceae</taxon>
        <taxon>Anaerobaca</taxon>
    </lineage>
</organism>
<proteinExistence type="predicted"/>
<name>A0AAW6U1G3_9BACT</name>
<dbReference type="EMBL" id="JASCXX010000062">
    <property type="protein sequence ID" value="MDI6451836.1"/>
    <property type="molecule type" value="Genomic_DNA"/>
</dbReference>
<keyword evidence="3" id="KW-0812">Transmembrane</keyword>
<dbReference type="NCBIfam" id="TIGR02595">
    <property type="entry name" value="PEP_CTERM"/>
    <property type="match status" value="1"/>
</dbReference>
<evidence type="ECO:0000313" key="6">
    <source>
        <dbReference type="Proteomes" id="UP001431776"/>
    </source>
</evidence>
<dbReference type="SUPFAM" id="SSF49785">
    <property type="entry name" value="Galactose-binding domain-like"/>
    <property type="match status" value="1"/>
</dbReference>
<comment type="caution">
    <text evidence="5">The sequence shown here is derived from an EMBL/GenBank/DDBJ whole genome shotgun (WGS) entry which is preliminary data.</text>
</comment>